<keyword evidence="2" id="KW-1185">Reference proteome</keyword>
<comment type="caution">
    <text evidence="1">The sequence shown here is derived from an EMBL/GenBank/DDBJ whole genome shotgun (WGS) entry which is preliminary data.</text>
</comment>
<name>A0ABX2TK26_9PROT</name>
<protein>
    <recommendedName>
        <fullName evidence="3">Minor tail protein</fullName>
    </recommendedName>
</protein>
<evidence type="ECO:0000313" key="2">
    <source>
        <dbReference type="Proteomes" id="UP000584642"/>
    </source>
</evidence>
<dbReference type="Proteomes" id="UP000584642">
    <property type="component" value="Unassembled WGS sequence"/>
</dbReference>
<organism evidence="1 2">
    <name type="scientific">Azospirillum oleiclasticum</name>
    <dbReference type="NCBI Taxonomy" id="2735135"/>
    <lineage>
        <taxon>Bacteria</taxon>
        <taxon>Pseudomonadati</taxon>
        <taxon>Pseudomonadota</taxon>
        <taxon>Alphaproteobacteria</taxon>
        <taxon>Rhodospirillales</taxon>
        <taxon>Azospirillaceae</taxon>
        <taxon>Azospirillum</taxon>
    </lineage>
</organism>
<accession>A0ABX2TK26</accession>
<reference evidence="1 2" key="1">
    <citation type="submission" date="2020-05" db="EMBL/GenBank/DDBJ databases">
        <title>Azospirillum oleiclasticum sp. nov, a nitrogen-fixing and heavy crude oil-emulsifying bacterium isolated from the crude oil of Yumen Oilfield.</title>
        <authorList>
            <person name="Wu D."/>
            <person name="Cai M."/>
            <person name="Zhang X."/>
        </authorList>
    </citation>
    <scope>NUCLEOTIDE SEQUENCE [LARGE SCALE GENOMIC DNA]</scope>
    <source>
        <strain evidence="1 2">ROY-1-1-2</strain>
    </source>
</reference>
<proteinExistence type="predicted"/>
<dbReference type="EMBL" id="JABFDB010000041">
    <property type="protein sequence ID" value="NYZ24489.1"/>
    <property type="molecule type" value="Genomic_DNA"/>
</dbReference>
<evidence type="ECO:0000313" key="1">
    <source>
        <dbReference type="EMBL" id="NYZ24489.1"/>
    </source>
</evidence>
<evidence type="ECO:0008006" key="3">
    <source>
        <dbReference type="Google" id="ProtNLM"/>
    </source>
</evidence>
<sequence length="436" mass="46172">MPPVPSAPMHFDHKDVLIAVETEYGDDDGLTFQACRLWDVQATWLEADEKELPYVLKHMGNRHAELFSRRTRLTAKVGLVGCGAAADHIPLWDPFLRAGGAARTQVAKTANATIAAAATPGAGAEGAFTYARTTAYAGVFDRTVTLTCTTGGGTGVAAFTVAAPAVEYLPAYSETGVVMTTASPFQLPGGAEITPSAIGTPFEVGDSFTIALTAPGCLYEPSSDRTGHKSATLRAYLPDPSAGGGQERLYRMLGSRLNVKATGAINDFPYWEVEITSLFTAPAFAAAAVADYSGWPDPVEVSTANTPICRLFGHDLVAEQFGWDSGNTVELVERVGRTAVRINDRKSTASLKVEEPGLGDFDVMAAVAARTKGELLFQHGRAAGEVVRFRAAGAQIGKPTWSESKKDLMVDLPMRLVHGAEGDDEWSIFVPAGTAA</sequence>
<dbReference type="RefSeq" id="WP_180286268.1">
    <property type="nucleotide sequence ID" value="NZ_JABFDB010000041.1"/>
</dbReference>
<gene>
    <name evidence="1" type="ORF">HND93_32705</name>
</gene>